<dbReference type="Pfam" id="PF00476">
    <property type="entry name" value="DNA_pol_A"/>
    <property type="match status" value="1"/>
</dbReference>
<dbReference type="AlphaFoldDB" id="X0S240"/>
<reference evidence="3" key="1">
    <citation type="journal article" date="2014" name="Front. Microbiol.">
        <title>High frequency of phylogenetically diverse reductive dehalogenase-homologous genes in deep subseafloor sedimentary metagenomes.</title>
        <authorList>
            <person name="Kawai M."/>
            <person name="Futagami T."/>
            <person name="Toyoda A."/>
            <person name="Takaki Y."/>
            <person name="Nishi S."/>
            <person name="Hori S."/>
            <person name="Arai W."/>
            <person name="Tsubouchi T."/>
            <person name="Morono Y."/>
            <person name="Uchiyama I."/>
            <person name="Ito T."/>
            <person name="Fujiyama A."/>
            <person name="Inagaki F."/>
            <person name="Takami H."/>
        </authorList>
    </citation>
    <scope>NUCLEOTIDE SEQUENCE</scope>
    <source>
        <strain evidence="3">Expedition CK06-06</strain>
    </source>
</reference>
<evidence type="ECO:0000259" key="2">
    <source>
        <dbReference type="SMART" id="SM00482"/>
    </source>
</evidence>
<keyword evidence="1" id="KW-0235">DNA replication</keyword>
<dbReference type="GO" id="GO:0003677">
    <property type="term" value="F:DNA binding"/>
    <property type="evidence" value="ECO:0007669"/>
    <property type="project" value="InterPro"/>
</dbReference>
<dbReference type="GO" id="GO:0006302">
    <property type="term" value="P:double-strand break repair"/>
    <property type="evidence" value="ECO:0007669"/>
    <property type="project" value="TreeGrafter"/>
</dbReference>
<accession>X0S240</accession>
<dbReference type="GO" id="GO:0003887">
    <property type="term" value="F:DNA-directed DNA polymerase activity"/>
    <property type="evidence" value="ECO:0007669"/>
    <property type="project" value="InterPro"/>
</dbReference>
<protein>
    <recommendedName>
        <fullName evidence="2">DNA-directed DNA polymerase family A palm domain-containing protein</fullName>
    </recommendedName>
</protein>
<evidence type="ECO:0000256" key="1">
    <source>
        <dbReference type="ARBA" id="ARBA00022705"/>
    </source>
</evidence>
<dbReference type="Gene3D" id="1.20.1060.10">
    <property type="entry name" value="Taq DNA Polymerase, Chain T, domain 4"/>
    <property type="match status" value="1"/>
</dbReference>
<proteinExistence type="predicted"/>
<dbReference type="PANTHER" id="PTHR10133:SF27">
    <property type="entry name" value="DNA POLYMERASE NU"/>
    <property type="match status" value="1"/>
</dbReference>
<dbReference type="SUPFAM" id="SSF56672">
    <property type="entry name" value="DNA/RNA polymerases"/>
    <property type="match status" value="1"/>
</dbReference>
<dbReference type="InterPro" id="IPR001098">
    <property type="entry name" value="DNA-dir_DNA_pol_A_palm_dom"/>
</dbReference>
<gene>
    <name evidence="3" type="ORF">S01H1_17122</name>
</gene>
<dbReference type="InterPro" id="IPR043502">
    <property type="entry name" value="DNA/RNA_pol_sf"/>
</dbReference>
<dbReference type="FunFam" id="1.10.150.20:FF:000002">
    <property type="entry name" value="DNA polymerase I"/>
    <property type="match status" value="1"/>
</dbReference>
<evidence type="ECO:0000313" key="3">
    <source>
        <dbReference type="EMBL" id="GAF69321.1"/>
    </source>
</evidence>
<sequence>AKLKDTYADTLPRMVSKRTGRIHASFHQTGAVTGRLSSSGPNLQNIPIRTALGREIRRAFVPRDGQHLLLSADYSQIELRVLAHFSQDEALLSAFRADQDVHAFVAAQVFGVEPGQVSSEQRARAKAVNFGIVYGQTPFGLARQTGMSRTDAKQFIERYFARYPGVRRFLDACVEKVRQTGAATTILGRRRPIEDIHSRNPARRSAAERLAVNTVVQGTAADLIKRAMVAIHQRLAEQPDVARMLIQVHDELVFEVRKDGVKGVTAMVREQMSNALPLDVPIKVDVGVGQNWLEAK</sequence>
<comment type="caution">
    <text evidence="3">The sequence shown here is derived from an EMBL/GenBank/DDBJ whole genome shotgun (WGS) entry which is preliminary data.</text>
</comment>
<dbReference type="InterPro" id="IPR002298">
    <property type="entry name" value="DNA_polymerase_A"/>
</dbReference>
<dbReference type="PANTHER" id="PTHR10133">
    <property type="entry name" value="DNA POLYMERASE I"/>
    <property type="match status" value="1"/>
</dbReference>
<dbReference type="GO" id="GO:0006261">
    <property type="term" value="P:DNA-templated DNA replication"/>
    <property type="evidence" value="ECO:0007669"/>
    <property type="project" value="InterPro"/>
</dbReference>
<name>X0S240_9ZZZZ</name>
<feature type="non-terminal residue" evidence="3">
    <location>
        <position position="1"/>
    </location>
</feature>
<feature type="domain" description="DNA-directed DNA polymerase family A palm" evidence="2">
    <location>
        <begin position="53"/>
        <end position="260"/>
    </location>
</feature>
<dbReference type="PRINTS" id="PR00868">
    <property type="entry name" value="DNAPOLI"/>
</dbReference>
<dbReference type="Gene3D" id="1.10.150.20">
    <property type="entry name" value="5' to 3' exonuclease, C-terminal subdomain"/>
    <property type="match status" value="1"/>
</dbReference>
<dbReference type="SMART" id="SM00482">
    <property type="entry name" value="POLAc"/>
    <property type="match status" value="1"/>
</dbReference>
<dbReference type="Gene3D" id="3.30.70.370">
    <property type="match status" value="1"/>
</dbReference>
<dbReference type="CDD" id="cd08637">
    <property type="entry name" value="DNA_pol_A_pol_I_C"/>
    <property type="match status" value="1"/>
</dbReference>
<organism evidence="3">
    <name type="scientific">marine sediment metagenome</name>
    <dbReference type="NCBI Taxonomy" id="412755"/>
    <lineage>
        <taxon>unclassified sequences</taxon>
        <taxon>metagenomes</taxon>
        <taxon>ecological metagenomes</taxon>
    </lineage>
</organism>
<dbReference type="EMBL" id="BARS01009058">
    <property type="protein sequence ID" value="GAF69321.1"/>
    <property type="molecule type" value="Genomic_DNA"/>
</dbReference>